<dbReference type="EMBL" id="BDDD01003615">
    <property type="protein sequence ID" value="GAV85593.1"/>
    <property type="molecule type" value="Genomic_DNA"/>
</dbReference>
<feature type="non-terminal residue" evidence="2">
    <location>
        <position position="1"/>
    </location>
</feature>
<reference evidence="3" key="1">
    <citation type="submission" date="2016-04" db="EMBL/GenBank/DDBJ databases">
        <title>Cephalotus genome sequencing.</title>
        <authorList>
            <person name="Fukushima K."/>
            <person name="Hasebe M."/>
            <person name="Fang X."/>
        </authorList>
    </citation>
    <scope>NUCLEOTIDE SEQUENCE [LARGE SCALE GENOMIC DNA]</scope>
    <source>
        <strain evidence="3">cv. St1</strain>
    </source>
</reference>
<dbReference type="InParanoid" id="A0A1Q3CZV3"/>
<evidence type="ECO:0000313" key="3">
    <source>
        <dbReference type="Proteomes" id="UP000187406"/>
    </source>
</evidence>
<gene>
    <name evidence="2" type="ORF">CFOL_v3_29029</name>
</gene>
<keyword evidence="3" id="KW-1185">Reference proteome</keyword>
<dbReference type="PANTHER" id="PTHR11370">
    <property type="entry name" value="DNA-REPAIR PROTEIN XRCC1"/>
    <property type="match status" value="1"/>
</dbReference>
<dbReference type="PANTHER" id="PTHR11370:SF5">
    <property type="entry name" value="DNA REPAIR PROTEIN XRCC1"/>
    <property type="match status" value="1"/>
</dbReference>
<proteinExistence type="predicted"/>
<protein>
    <submittedName>
        <fullName evidence="2">Uncharacterized protein</fullName>
    </submittedName>
</protein>
<name>A0A1Q3CZV3_CEPFO</name>
<dbReference type="Proteomes" id="UP000187406">
    <property type="component" value="Unassembled WGS sequence"/>
</dbReference>
<dbReference type="STRING" id="3775.A0A1Q3CZV3"/>
<feature type="region of interest" description="Disordered" evidence="1">
    <location>
        <begin position="20"/>
        <end position="56"/>
    </location>
</feature>
<accession>A0A1Q3CZV3</accession>
<comment type="caution">
    <text evidence="2">The sequence shown here is derived from an EMBL/GenBank/DDBJ whole genome shotgun (WGS) entry which is preliminary data.</text>
</comment>
<evidence type="ECO:0000313" key="2">
    <source>
        <dbReference type="EMBL" id="GAV85593.1"/>
    </source>
</evidence>
<sequence length="123" mass="13945">PRFEGVTITIYVLTERVLSNKKTSPPRKSQKQVERCSHSKHTAPMPSKSRAYDPLDDLFSPSKMKEMAITDLDKTISWLESQEEKPEPCETKQIAAQGILTCLQDAIDSLEEIRLTKEFGDCC</sequence>
<dbReference type="AlphaFoldDB" id="A0A1Q3CZV3"/>
<evidence type="ECO:0000256" key="1">
    <source>
        <dbReference type="SAM" id="MobiDB-lite"/>
    </source>
</evidence>
<dbReference type="OrthoDB" id="25840at2759"/>
<organism evidence="2 3">
    <name type="scientific">Cephalotus follicularis</name>
    <name type="common">Albany pitcher plant</name>
    <dbReference type="NCBI Taxonomy" id="3775"/>
    <lineage>
        <taxon>Eukaryota</taxon>
        <taxon>Viridiplantae</taxon>
        <taxon>Streptophyta</taxon>
        <taxon>Embryophyta</taxon>
        <taxon>Tracheophyta</taxon>
        <taxon>Spermatophyta</taxon>
        <taxon>Magnoliopsida</taxon>
        <taxon>eudicotyledons</taxon>
        <taxon>Gunneridae</taxon>
        <taxon>Pentapetalae</taxon>
        <taxon>rosids</taxon>
        <taxon>fabids</taxon>
        <taxon>Oxalidales</taxon>
        <taxon>Cephalotaceae</taxon>
        <taxon>Cephalotus</taxon>
    </lineage>
</organism>